<evidence type="ECO:0000313" key="2">
    <source>
        <dbReference type="EMBL" id="CAF1072495.1"/>
    </source>
</evidence>
<sequence>MDEEEKAIKSLRITLPLLTFITNDYSANDTEKSLSNSGMNVVDTKATELNQSVEQFQVKKDISESLIDDGTIRSFIEQINSRQFLKWLTDKTIKENDTINVKMKKLLHYNAFHSRKQYMLHANTSQRDENVKSEYPQSAAPTQREKDEEKDIPEGEGCFVKYGYSISPAKRKARCNKRQQVVGVNNVEKQMNEPDEENEATGDYPANIVEDLSVVTSLILYNVFSKKCESSFLVHRPVKRLVLPDRILDDIDRFDLLYDCLVKQAQKDSDRQYSTPDGNNNEDKSNHQETENKTKTNVNEEKSRRRNNNFNESRMNNKNRQSIRRDNSRRIQIGDDKIEERKGLDKNSVTIKKEKTKHKYGYLADSVRDRLKYLPVCEELKAFQMKEMPKVLKQKQHFINRVGYIPNVPYNFRMCPAYNLDQMAYIRDHLC</sequence>
<feature type="compositionally biased region" description="Basic and acidic residues" evidence="1">
    <location>
        <begin position="323"/>
        <end position="339"/>
    </location>
</feature>
<gene>
    <name evidence="2" type="ORF">GPM918_LOCUS17348</name>
    <name evidence="3" type="ORF">SRO942_LOCUS17344</name>
</gene>
<dbReference type="AlphaFoldDB" id="A0A814M1D2"/>
<protein>
    <submittedName>
        <fullName evidence="2">Uncharacterized protein</fullName>
    </submittedName>
</protein>
<feature type="region of interest" description="Disordered" evidence="1">
    <location>
        <begin position="123"/>
        <end position="151"/>
    </location>
</feature>
<reference evidence="2" key="1">
    <citation type="submission" date="2021-02" db="EMBL/GenBank/DDBJ databases">
        <authorList>
            <person name="Nowell W R."/>
        </authorList>
    </citation>
    <scope>NUCLEOTIDE SEQUENCE</scope>
</reference>
<dbReference type="OrthoDB" id="10003108at2759"/>
<evidence type="ECO:0000313" key="3">
    <source>
        <dbReference type="EMBL" id="CAF3839405.1"/>
    </source>
</evidence>
<organism evidence="2 4">
    <name type="scientific">Didymodactylos carnosus</name>
    <dbReference type="NCBI Taxonomy" id="1234261"/>
    <lineage>
        <taxon>Eukaryota</taxon>
        <taxon>Metazoa</taxon>
        <taxon>Spiralia</taxon>
        <taxon>Gnathifera</taxon>
        <taxon>Rotifera</taxon>
        <taxon>Eurotatoria</taxon>
        <taxon>Bdelloidea</taxon>
        <taxon>Philodinida</taxon>
        <taxon>Philodinidae</taxon>
        <taxon>Didymodactylos</taxon>
    </lineage>
</organism>
<feature type="compositionally biased region" description="Low complexity" evidence="1">
    <location>
        <begin position="308"/>
        <end position="320"/>
    </location>
</feature>
<feature type="compositionally biased region" description="Basic and acidic residues" evidence="1">
    <location>
        <begin position="281"/>
        <end position="303"/>
    </location>
</feature>
<evidence type="ECO:0000313" key="4">
    <source>
        <dbReference type="Proteomes" id="UP000663829"/>
    </source>
</evidence>
<dbReference type="Proteomes" id="UP000663829">
    <property type="component" value="Unassembled WGS sequence"/>
</dbReference>
<name>A0A814M1D2_9BILA</name>
<keyword evidence="4" id="KW-1185">Reference proteome</keyword>
<feature type="region of interest" description="Disordered" evidence="1">
    <location>
        <begin position="267"/>
        <end position="339"/>
    </location>
</feature>
<comment type="caution">
    <text evidence="2">The sequence shown here is derived from an EMBL/GenBank/DDBJ whole genome shotgun (WGS) entry which is preliminary data.</text>
</comment>
<accession>A0A814M1D2</accession>
<dbReference type="Proteomes" id="UP000681722">
    <property type="component" value="Unassembled WGS sequence"/>
</dbReference>
<proteinExistence type="predicted"/>
<dbReference type="EMBL" id="CAJNOQ010004751">
    <property type="protein sequence ID" value="CAF1072495.1"/>
    <property type="molecule type" value="Genomic_DNA"/>
</dbReference>
<dbReference type="EMBL" id="CAJOBC010004750">
    <property type="protein sequence ID" value="CAF3839405.1"/>
    <property type="molecule type" value="Genomic_DNA"/>
</dbReference>
<evidence type="ECO:0000256" key="1">
    <source>
        <dbReference type="SAM" id="MobiDB-lite"/>
    </source>
</evidence>